<evidence type="ECO:0000313" key="2">
    <source>
        <dbReference type="EMBL" id="RDB31597.1"/>
    </source>
</evidence>
<evidence type="ECO:0000259" key="1">
    <source>
        <dbReference type="PROSITE" id="PS51085"/>
    </source>
</evidence>
<dbReference type="PROSITE" id="PS00197">
    <property type="entry name" value="2FE2S_FER_1"/>
    <property type="match status" value="1"/>
</dbReference>
<gene>
    <name evidence="2" type="ORF">HAT2_00296</name>
</gene>
<dbReference type="CDD" id="cd00207">
    <property type="entry name" value="fer2"/>
    <property type="match status" value="1"/>
</dbReference>
<organism evidence="2 3">
    <name type="scientific">Candidatus Similichlamydia laticola</name>
    <dbReference type="NCBI Taxonomy" id="2170265"/>
    <lineage>
        <taxon>Bacteria</taxon>
        <taxon>Pseudomonadati</taxon>
        <taxon>Chlamydiota</taxon>
        <taxon>Chlamydiia</taxon>
        <taxon>Parachlamydiales</taxon>
        <taxon>Candidatus Parilichlamydiaceae</taxon>
        <taxon>Candidatus Similichlamydia</taxon>
    </lineage>
</organism>
<comment type="caution">
    <text evidence="2">The sequence shown here is derived from an EMBL/GenBank/DDBJ whole genome shotgun (WGS) entry which is preliminary data.</text>
</comment>
<protein>
    <submittedName>
        <fullName evidence="2">Ferredoxin</fullName>
    </submittedName>
</protein>
<reference evidence="2 3" key="1">
    <citation type="submission" date="2018-07" db="EMBL/GenBank/DDBJ databases">
        <title>Comparative genomics of the Candidatus Parilichlamydiaceae reveals evidence of convergent evolution and genome reduction in the phylum Chlamydiae.</title>
        <authorList>
            <person name="Taylor-Brown A."/>
            <person name="Polkinghorne A."/>
        </authorList>
    </citation>
    <scope>NUCLEOTIDE SEQUENCE [LARGE SCALE GENOMIC DNA]</scope>
    <source>
        <strain evidence="2 3">Hat2</strain>
    </source>
</reference>
<accession>A0A369KFC4</accession>
<dbReference type="InterPro" id="IPR006058">
    <property type="entry name" value="2Fe2S_fd_BS"/>
</dbReference>
<dbReference type="InterPro" id="IPR012675">
    <property type="entry name" value="Beta-grasp_dom_sf"/>
</dbReference>
<name>A0A369KFC4_9BACT</name>
<proteinExistence type="predicted"/>
<dbReference type="RefSeq" id="WP_114544270.1">
    <property type="nucleotide sequence ID" value="NZ_QQBG01000011.1"/>
</dbReference>
<dbReference type="OrthoDB" id="9807864at2"/>
<dbReference type="Pfam" id="PF00111">
    <property type="entry name" value="Fer2"/>
    <property type="match status" value="1"/>
</dbReference>
<keyword evidence="3" id="KW-1185">Reference proteome</keyword>
<dbReference type="Proteomes" id="UP000253816">
    <property type="component" value="Unassembled WGS sequence"/>
</dbReference>
<dbReference type="SUPFAM" id="SSF54292">
    <property type="entry name" value="2Fe-2S ferredoxin-like"/>
    <property type="match status" value="1"/>
</dbReference>
<dbReference type="AlphaFoldDB" id="A0A369KFC4"/>
<dbReference type="InterPro" id="IPR001041">
    <property type="entry name" value="2Fe-2S_ferredoxin-type"/>
</dbReference>
<evidence type="ECO:0000313" key="3">
    <source>
        <dbReference type="Proteomes" id="UP000253816"/>
    </source>
</evidence>
<sequence>MAKVRFETANIEVEVEDHSSLKSVCEQHGVLFGCRSGGCGTCIVKILSGHENLNAPTEEELDFFGEDPNSERLACQLSITKGFVTIA</sequence>
<dbReference type="InterPro" id="IPR036010">
    <property type="entry name" value="2Fe-2S_ferredoxin-like_sf"/>
</dbReference>
<dbReference type="PROSITE" id="PS51085">
    <property type="entry name" value="2FE2S_FER_2"/>
    <property type="match status" value="1"/>
</dbReference>
<dbReference type="EMBL" id="QQBG01000011">
    <property type="protein sequence ID" value="RDB31597.1"/>
    <property type="molecule type" value="Genomic_DNA"/>
</dbReference>
<dbReference type="GO" id="GO:0051537">
    <property type="term" value="F:2 iron, 2 sulfur cluster binding"/>
    <property type="evidence" value="ECO:0007669"/>
    <property type="project" value="InterPro"/>
</dbReference>
<feature type="domain" description="2Fe-2S ferredoxin-type" evidence="1">
    <location>
        <begin position="2"/>
        <end position="87"/>
    </location>
</feature>
<dbReference type="Gene3D" id="3.10.20.30">
    <property type="match status" value="1"/>
</dbReference>